<keyword evidence="2" id="KW-0067">ATP-binding</keyword>
<reference evidence="5" key="1">
    <citation type="journal article" date="2020" name="Nat. Commun.">
        <title>Large-scale genome sequencing of mycorrhizal fungi provides insights into the early evolution of symbiotic traits.</title>
        <authorList>
            <person name="Miyauchi S."/>
            <person name="Kiss E."/>
            <person name="Kuo A."/>
            <person name="Drula E."/>
            <person name="Kohler A."/>
            <person name="Sanchez-Garcia M."/>
            <person name="Morin E."/>
            <person name="Andreopoulos B."/>
            <person name="Barry K.W."/>
            <person name="Bonito G."/>
            <person name="Buee M."/>
            <person name="Carver A."/>
            <person name="Chen C."/>
            <person name="Cichocki N."/>
            <person name="Clum A."/>
            <person name="Culley D."/>
            <person name="Crous P.W."/>
            <person name="Fauchery L."/>
            <person name="Girlanda M."/>
            <person name="Hayes R.D."/>
            <person name="Keri Z."/>
            <person name="LaButti K."/>
            <person name="Lipzen A."/>
            <person name="Lombard V."/>
            <person name="Magnuson J."/>
            <person name="Maillard F."/>
            <person name="Murat C."/>
            <person name="Nolan M."/>
            <person name="Ohm R.A."/>
            <person name="Pangilinan J."/>
            <person name="Pereira M.F."/>
            <person name="Perotto S."/>
            <person name="Peter M."/>
            <person name="Pfister S."/>
            <person name="Riley R."/>
            <person name="Sitrit Y."/>
            <person name="Stielow J.B."/>
            <person name="Szollosi G."/>
            <person name="Zifcakova L."/>
            <person name="Stursova M."/>
            <person name="Spatafora J.W."/>
            <person name="Tedersoo L."/>
            <person name="Vaario L.M."/>
            <person name="Yamada A."/>
            <person name="Yan M."/>
            <person name="Wang P."/>
            <person name="Xu J."/>
            <person name="Bruns T."/>
            <person name="Baldrian P."/>
            <person name="Vilgalys R."/>
            <person name="Dunand C."/>
            <person name="Henrissat B."/>
            <person name="Grigoriev I.V."/>
            <person name="Hibbett D."/>
            <person name="Nagy L.G."/>
            <person name="Martin F.M."/>
        </authorList>
    </citation>
    <scope>NUCLEOTIDE SEQUENCE</scope>
    <source>
        <strain evidence="5">UP504</strain>
    </source>
</reference>
<sequence length="705" mass="79557">MYLSTIHESLSPEKHPPDPPKYRIVETQWGIWRVLTEHAIKSSWIFAELPLHNIRLQLLEIWELLSMSGAASLYISSLLLDLVESFIENRDPSPRRLVFVATARLLFSLFQWLAHQLLEHSERGLQEKLGRRLSAYKVHVYARLDVPTADDASVRSRLDQLASTDVSWRTLNSITGTVTKLLTIASQASVLLAVFRHEKGGPEFAALALIQPLVIMLGVRDDGPMPHNGVFAVFQANPYHKRMTDMKNIVTRSMYREEIVGSGLREYLMSEYRAADEALRDVSINDPWDSTPYPSSYWRSALPWLTLDLPWVLFAVYAFLSKGSVPLKALMLLEQSVTTLTYQVQDMFRDGKSIAGWLQTLRQVYDAVDIENKIVDGTVPYPRPGSDPEIGMKIEFKKIATEPLTRGGKIRDVVFSYPDATCPAIRHMSFKVNPGDLCVVVGENGCGKSSTTKLLLRLFDPDEGQILIDDLPISEYRSDELRRAMSVLWQDYQTYPLSIGENIGIGAVDEPMSAEALRRAASLGNALEFIEALPNGFSTEVEGNYPYRDTLYNAKPDSLLRMRVNEIQNETRLSGGQWQRLALSRTFMRTRGVRLAMYDEPSAHLDPKAEFALFERLRAMKGERTMFFITHRFGHLTKYADLILFMKNGTIVEQGSHEELLAADGEYASLYNVQAKAFAPPSTDGTDTDPDPEADAESSDDFARD</sequence>
<dbReference type="GO" id="GO:0016887">
    <property type="term" value="F:ATP hydrolysis activity"/>
    <property type="evidence" value="ECO:0007669"/>
    <property type="project" value="InterPro"/>
</dbReference>
<accession>A0A9P6B226</accession>
<dbReference type="PROSITE" id="PS00211">
    <property type="entry name" value="ABC_TRANSPORTER_1"/>
    <property type="match status" value="1"/>
</dbReference>
<evidence type="ECO:0000313" key="6">
    <source>
        <dbReference type="Proteomes" id="UP000886523"/>
    </source>
</evidence>
<gene>
    <name evidence="5" type="ORF">BS47DRAFT_1381236</name>
</gene>
<dbReference type="Proteomes" id="UP000886523">
    <property type="component" value="Unassembled WGS sequence"/>
</dbReference>
<dbReference type="PANTHER" id="PTHR24221:SF646">
    <property type="entry name" value="HAEMOLYSIN SECRETION ATP-BINDING PROTEIN"/>
    <property type="match status" value="1"/>
</dbReference>
<dbReference type="GO" id="GO:0034040">
    <property type="term" value="F:ATPase-coupled lipid transmembrane transporter activity"/>
    <property type="evidence" value="ECO:0007669"/>
    <property type="project" value="TreeGrafter"/>
</dbReference>
<dbReference type="EMBL" id="MU128944">
    <property type="protein sequence ID" value="KAF9516059.1"/>
    <property type="molecule type" value="Genomic_DNA"/>
</dbReference>
<dbReference type="InterPro" id="IPR003439">
    <property type="entry name" value="ABC_transporter-like_ATP-bd"/>
</dbReference>
<evidence type="ECO:0000256" key="2">
    <source>
        <dbReference type="ARBA" id="ARBA00022840"/>
    </source>
</evidence>
<organism evidence="5 6">
    <name type="scientific">Hydnum rufescens UP504</name>
    <dbReference type="NCBI Taxonomy" id="1448309"/>
    <lineage>
        <taxon>Eukaryota</taxon>
        <taxon>Fungi</taxon>
        <taxon>Dikarya</taxon>
        <taxon>Basidiomycota</taxon>
        <taxon>Agaricomycotina</taxon>
        <taxon>Agaricomycetes</taxon>
        <taxon>Cantharellales</taxon>
        <taxon>Hydnaceae</taxon>
        <taxon>Hydnum</taxon>
    </lineage>
</organism>
<evidence type="ECO:0000256" key="1">
    <source>
        <dbReference type="ARBA" id="ARBA00022741"/>
    </source>
</evidence>
<evidence type="ECO:0000313" key="5">
    <source>
        <dbReference type="EMBL" id="KAF9516059.1"/>
    </source>
</evidence>
<dbReference type="OrthoDB" id="6500128at2759"/>
<feature type="compositionally biased region" description="Acidic residues" evidence="3">
    <location>
        <begin position="686"/>
        <end position="705"/>
    </location>
</feature>
<dbReference type="InterPro" id="IPR017871">
    <property type="entry name" value="ABC_transporter-like_CS"/>
</dbReference>
<dbReference type="Pfam" id="PF00005">
    <property type="entry name" value="ABC_tran"/>
    <property type="match status" value="1"/>
</dbReference>
<proteinExistence type="predicted"/>
<dbReference type="Gene3D" id="3.40.50.300">
    <property type="entry name" value="P-loop containing nucleotide triphosphate hydrolases"/>
    <property type="match status" value="1"/>
</dbReference>
<protein>
    <recommendedName>
        <fullName evidence="4">ABC transporter domain-containing protein</fullName>
    </recommendedName>
</protein>
<keyword evidence="6" id="KW-1185">Reference proteome</keyword>
<dbReference type="InterPro" id="IPR039421">
    <property type="entry name" value="Type_1_exporter"/>
</dbReference>
<feature type="region of interest" description="Disordered" evidence="3">
    <location>
        <begin position="678"/>
        <end position="705"/>
    </location>
</feature>
<dbReference type="PROSITE" id="PS50893">
    <property type="entry name" value="ABC_TRANSPORTER_2"/>
    <property type="match status" value="1"/>
</dbReference>
<dbReference type="InterPro" id="IPR027417">
    <property type="entry name" value="P-loop_NTPase"/>
</dbReference>
<keyword evidence="1" id="KW-0547">Nucleotide-binding</keyword>
<evidence type="ECO:0000259" key="4">
    <source>
        <dbReference type="PROSITE" id="PS50893"/>
    </source>
</evidence>
<comment type="caution">
    <text evidence="5">The sequence shown here is derived from an EMBL/GenBank/DDBJ whole genome shotgun (WGS) entry which is preliminary data.</text>
</comment>
<dbReference type="InterPro" id="IPR003593">
    <property type="entry name" value="AAA+_ATPase"/>
</dbReference>
<name>A0A9P6B226_9AGAM</name>
<feature type="domain" description="ABC transporter" evidence="4">
    <location>
        <begin position="408"/>
        <end position="673"/>
    </location>
</feature>
<dbReference type="GO" id="GO:0005524">
    <property type="term" value="F:ATP binding"/>
    <property type="evidence" value="ECO:0007669"/>
    <property type="project" value="UniProtKB-KW"/>
</dbReference>
<dbReference type="SMART" id="SM00382">
    <property type="entry name" value="AAA"/>
    <property type="match status" value="1"/>
</dbReference>
<dbReference type="PANTHER" id="PTHR24221">
    <property type="entry name" value="ATP-BINDING CASSETTE SUB-FAMILY B"/>
    <property type="match status" value="1"/>
</dbReference>
<evidence type="ECO:0000256" key="3">
    <source>
        <dbReference type="SAM" id="MobiDB-lite"/>
    </source>
</evidence>
<dbReference type="SUPFAM" id="SSF52540">
    <property type="entry name" value="P-loop containing nucleoside triphosphate hydrolases"/>
    <property type="match status" value="1"/>
</dbReference>
<dbReference type="AlphaFoldDB" id="A0A9P6B226"/>